<feature type="transmembrane region" description="Helical" evidence="1">
    <location>
        <begin position="57"/>
        <end position="77"/>
    </location>
</feature>
<evidence type="ECO:0000256" key="1">
    <source>
        <dbReference type="SAM" id="Phobius"/>
    </source>
</evidence>
<keyword evidence="1" id="KW-0472">Membrane</keyword>
<dbReference type="EMBL" id="CADIKZ010000005">
    <property type="protein sequence ID" value="CAB3862213.1"/>
    <property type="molecule type" value="Genomic_DNA"/>
</dbReference>
<proteinExistence type="predicted"/>
<accession>A0A6S7CTX0</accession>
<dbReference type="AlphaFoldDB" id="A0A6S7CTX0"/>
<evidence type="ECO:0000313" key="2">
    <source>
        <dbReference type="EMBL" id="CAB3862213.1"/>
    </source>
</evidence>
<name>A0A6S7CTX0_9BURK</name>
<feature type="transmembrane region" description="Helical" evidence="1">
    <location>
        <begin position="97"/>
        <end position="120"/>
    </location>
</feature>
<feature type="transmembrane region" description="Helical" evidence="1">
    <location>
        <begin position="31"/>
        <end position="50"/>
    </location>
</feature>
<keyword evidence="1" id="KW-1133">Transmembrane helix</keyword>
<protein>
    <submittedName>
        <fullName evidence="2">Uncharacterized protein</fullName>
    </submittedName>
</protein>
<keyword evidence="1" id="KW-0812">Transmembrane</keyword>
<keyword evidence="3" id="KW-1185">Reference proteome</keyword>
<reference evidence="2 3" key="1">
    <citation type="submission" date="2020-04" db="EMBL/GenBank/DDBJ databases">
        <authorList>
            <person name="De Canck E."/>
        </authorList>
    </citation>
    <scope>NUCLEOTIDE SEQUENCE [LARGE SCALE GENOMIC DNA]</scope>
    <source>
        <strain evidence="2 3">LMG 26788</strain>
    </source>
</reference>
<gene>
    <name evidence="2" type="ORF">LMG26788_02331</name>
</gene>
<dbReference type="Proteomes" id="UP000494203">
    <property type="component" value="Unassembled WGS sequence"/>
</dbReference>
<evidence type="ECO:0000313" key="3">
    <source>
        <dbReference type="Proteomes" id="UP000494203"/>
    </source>
</evidence>
<dbReference type="RefSeq" id="WP_175140836.1">
    <property type="nucleotide sequence ID" value="NZ_CADIKZ010000005.1"/>
</dbReference>
<organism evidence="2 3">
    <name type="scientific">Achromobacter pulmonis</name>
    <dbReference type="NCBI Taxonomy" id="1389932"/>
    <lineage>
        <taxon>Bacteria</taxon>
        <taxon>Pseudomonadati</taxon>
        <taxon>Pseudomonadota</taxon>
        <taxon>Betaproteobacteria</taxon>
        <taxon>Burkholderiales</taxon>
        <taxon>Alcaligenaceae</taxon>
        <taxon>Achromobacter</taxon>
    </lineage>
</organism>
<sequence>MDPRAPQMRAAGLPFALLAGAFRFLGWLNGIAALGLAAFALGMVGGDIAAPDLQLPLLLLLAGLLAACLGVGFAYVAQVSLLRQGYTGRSTRGHLPAQWLALLCYLASALAFCAGCWLAAGQAATDAAQQLTTYART</sequence>